<gene>
    <name evidence="1" type="ORF">S01H1_63405</name>
</gene>
<dbReference type="AlphaFoldDB" id="X0XIX8"/>
<organism evidence="1">
    <name type="scientific">marine sediment metagenome</name>
    <dbReference type="NCBI Taxonomy" id="412755"/>
    <lineage>
        <taxon>unclassified sequences</taxon>
        <taxon>metagenomes</taxon>
        <taxon>ecological metagenomes</taxon>
    </lineage>
</organism>
<proteinExistence type="predicted"/>
<sequence>IDGFKLKRTTNFRLATTPSMTTDQIWKYIYLCYQNYKDTPIYNGACQLFELLHSKTQESIKFVTTRPINSAHHTHKLIRSICDVPFQISFANEPYSKINYLNGIKYFVEDRRAIAKELAAHNKLVFLIDKKYNQMPEHSSISRIHGLSHLIEHVNEFVKKMK</sequence>
<name>X0XIX8_9ZZZZ</name>
<accession>X0XIX8</accession>
<protein>
    <submittedName>
        <fullName evidence="1">Uncharacterized protein</fullName>
    </submittedName>
</protein>
<comment type="caution">
    <text evidence="1">The sequence shown here is derived from an EMBL/GenBank/DDBJ whole genome shotgun (WGS) entry which is preliminary data.</text>
</comment>
<reference evidence="1" key="1">
    <citation type="journal article" date="2014" name="Front. Microbiol.">
        <title>High frequency of phylogenetically diverse reductive dehalogenase-homologous genes in deep subseafloor sedimentary metagenomes.</title>
        <authorList>
            <person name="Kawai M."/>
            <person name="Futagami T."/>
            <person name="Toyoda A."/>
            <person name="Takaki Y."/>
            <person name="Nishi S."/>
            <person name="Hori S."/>
            <person name="Arai W."/>
            <person name="Tsubouchi T."/>
            <person name="Morono Y."/>
            <person name="Uchiyama I."/>
            <person name="Ito T."/>
            <person name="Fujiyama A."/>
            <person name="Inagaki F."/>
            <person name="Takami H."/>
        </authorList>
    </citation>
    <scope>NUCLEOTIDE SEQUENCE</scope>
    <source>
        <strain evidence="1">Expedition CK06-06</strain>
    </source>
</reference>
<feature type="non-terminal residue" evidence="1">
    <location>
        <position position="1"/>
    </location>
</feature>
<evidence type="ECO:0000313" key="1">
    <source>
        <dbReference type="EMBL" id="GAG35322.1"/>
    </source>
</evidence>
<dbReference type="EMBL" id="BARS01041722">
    <property type="protein sequence ID" value="GAG35322.1"/>
    <property type="molecule type" value="Genomic_DNA"/>
</dbReference>